<comment type="subcellular location">
    <subcellularLocation>
        <location evidence="1">Cell membrane</location>
        <topology evidence="1">Single-pass type I membrane protein</topology>
    </subcellularLocation>
</comment>
<keyword evidence="7 10" id="KW-0472">Membrane</keyword>
<evidence type="ECO:0000256" key="2">
    <source>
        <dbReference type="ARBA" id="ARBA00009592"/>
    </source>
</evidence>
<organism evidence="13 14">
    <name type="scientific">Hibiscus sabdariffa</name>
    <name type="common">roselle</name>
    <dbReference type="NCBI Taxonomy" id="183260"/>
    <lineage>
        <taxon>Eukaryota</taxon>
        <taxon>Viridiplantae</taxon>
        <taxon>Streptophyta</taxon>
        <taxon>Embryophyta</taxon>
        <taxon>Tracheophyta</taxon>
        <taxon>Spermatophyta</taxon>
        <taxon>Magnoliopsida</taxon>
        <taxon>eudicotyledons</taxon>
        <taxon>Gunneridae</taxon>
        <taxon>Pentapetalae</taxon>
        <taxon>rosids</taxon>
        <taxon>malvids</taxon>
        <taxon>Malvales</taxon>
        <taxon>Malvaceae</taxon>
        <taxon>Malvoideae</taxon>
        <taxon>Hibiscus</taxon>
    </lineage>
</organism>
<evidence type="ECO:0000313" key="13">
    <source>
        <dbReference type="EMBL" id="KAK8548493.1"/>
    </source>
</evidence>
<dbReference type="SMART" id="SM00369">
    <property type="entry name" value="LRR_TYP"/>
    <property type="match status" value="13"/>
</dbReference>
<dbReference type="Pfam" id="PF13855">
    <property type="entry name" value="LRR_8"/>
    <property type="match status" value="2"/>
</dbReference>
<dbReference type="PANTHER" id="PTHR48062">
    <property type="entry name" value="RECEPTOR-LIKE PROTEIN 14"/>
    <property type="match status" value="1"/>
</dbReference>
<dbReference type="InterPro" id="IPR051502">
    <property type="entry name" value="RLP_Defense_Trigger"/>
</dbReference>
<dbReference type="Gene3D" id="3.80.10.10">
    <property type="entry name" value="Ribonuclease Inhibitor"/>
    <property type="match status" value="4"/>
</dbReference>
<evidence type="ECO:0000256" key="3">
    <source>
        <dbReference type="ARBA" id="ARBA00022614"/>
    </source>
</evidence>
<dbReference type="SUPFAM" id="SSF52058">
    <property type="entry name" value="L domain-like"/>
    <property type="match status" value="1"/>
</dbReference>
<dbReference type="InterPro" id="IPR003591">
    <property type="entry name" value="Leu-rich_rpt_typical-subtyp"/>
</dbReference>
<keyword evidence="6 10" id="KW-1133">Transmembrane helix</keyword>
<evidence type="ECO:0000256" key="11">
    <source>
        <dbReference type="SAM" id="SignalP"/>
    </source>
</evidence>
<evidence type="ECO:0000256" key="9">
    <source>
        <dbReference type="ARBA" id="ARBA00023180"/>
    </source>
</evidence>
<sequence length="1123" mass="126124">MSLRMEFKWAWFLRIAAMTMLLVLEATPTDACFEHERNALLQLKPFFNHHNKLADWDEVKGSDCCEWMGIECNTTTRRLIGLSLNYSRFSINDEGWYLNVSLFLPFVELKSLCLPGNAIAGCIENEGFEKLSSNLRNLEILDLSENYLNDSIMLSLSELSSLRYLSLANNYLEGSSHRNGFQWLSRLSNLEILDLSGNSLKNNIMLHMKGLTSLKTLSLSSNLLKGKLLHIQDGTHLELVNLEELDLNDNLFRNNTFSFLKGLSSLKSLNMQWNDLQGSLDIKGLKNLTNLKELDVSGNRIESLESYKDDATKRQQMIHLEELHLEVNLLNNSVFASLKGFSNLRYLDISFNQLKGSLLMKDLDAFSSLRELYMNKNQLKDFVVHKGCCDLKKLQVLDLSWNAFEGMLPNYLGNLTSLRELDVSHNQFSGNLTLLANLTSLRFLSLSTNHFQISFAPLANLPNLKVLYADENKMVMDPSFHSSLPKFQLKFISLPNCITSQQLRFELLSFLYYQYDLRYVDLSGNKFIGALPIWLLQNNTKLDFLILRGNAFSGLLSLPSAPNLNVSLVDISDNKLQGQIPSHICSTFPHLRGLFLSKNTIEGDIPPCLSDLKDLVLLDLSNNNLSGSVPEELILKHRREILRLSNHNLSGNVIHAVFNTNRLSSIYLDGNNFSGDMTNVDVSAFDFSSSLWEIDLSNNKLYGKLPGWIGNLSSLSTLALSNNRFEGSIPMEFCNLTYLRFLDLSQNNLSGSIPSCFSPPYIEHVHLHGNRLNGPLSPAFYNSSSLVTLDLRGNNLSGSIPEWIDRFSSLSVLLLKANHLHGRIPVQLCNLYSLSILDLSQNMFSGPIPSCLGNLTLPMAYNKILLQGGYISISSEDESGIFGSSKLARGENGEYPTSYIEEWIEFTTKSGSLSYGGNILENMTGIDLSCNKLTGKIPPELGNLSEIHSLNLSHNNLIGVILSSFSKLKQLESLDLSYNDLSGEIPNQLIEMISLKVFSVAHNNLSGNIPEPKAQFGTFGETSYEGNAFLCGSMLHKSCSKTDSPSTTSSASNDEEDSLLDMYVFRVSFLASYAVMLLATFVVLYINPYWRRAWFSFVENCITTCRYSTVGNFLGYYIFRRCV</sequence>
<evidence type="ECO:0000256" key="1">
    <source>
        <dbReference type="ARBA" id="ARBA00004251"/>
    </source>
</evidence>
<keyword evidence="8" id="KW-0675">Receptor</keyword>
<accession>A0ABR2DWY7</accession>
<keyword evidence="3" id="KW-0433">Leucine-rich repeat</keyword>
<name>A0ABR2DWY7_9ROSI</name>
<dbReference type="PANTHER" id="PTHR48062:SF37">
    <property type="entry name" value="LRR RECEPTOR-LIKE SERINE_THREONINE-PROTEIN KINASE FLS2"/>
    <property type="match status" value="1"/>
</dbReference>
<dbReference type="Proteomes" id="UP001472677">
    <property type="component" value="Unassembled WGS sequence"/>
</dbReference>
<dbReference type="Pfam" id="PF00560">
    <property type="entry name" value="LRR_1"/>
    <property type="match status" value="6"/>
</dbReference>
<keyword evidence="11" id="KW-0732">Signal</keyword>
<dbReference type="EMBL" id="JBBPBM010000021">
    <property type="protein sequence ID" value="KAK8548493.1"/>
    <property type="molecule type" value="Genomic_DNA"/>
</dbReference>
<evidence type="ECO:0000256" key="5">
    <source>
        <dbReference type="ARBA" id="ARBA00022737"/>
    </source>
</evidence>
<comment type="caution">
    <text evidence="13">The sequence shown here is derived from an EMBL/GenBank/DDBJ whole genome shotgun (WGS) entry which is preliminary data.</text>
</comment>
<proteinExistence type="inferred from homology"/>
<keyword evidence="9" id="KW-0325">Glycoprotein</keyword>
<evidence type="ECO:0000256" key="8">
    <source>
        <dbReference type="ARBA" id="ARBA00023170"/>
    </source>
</evidence>
<dbReference type="InterPro" id="IPR032675">
    <property type="entry name" value="LRR_dom_sf"/>
</dbReference>
<evidence type="ECO:0000256" key="10">
    <source>
        <dbReference type="SAM" id="Phobius"/>
    </source>
</evidence>
<dbReference type="Pfam" id="PF08263">
    <property type="entry name" value="LRRNT_2"/>
    <property type="match status" value="1"/>
</dbReference>
<dbReference type="InterPro" id="IPR001611">
    <property type="entry name" value="Leu-rich_rpt"/>
</dbReference>
<dbReference type="SUPFAM" id="SSF52047">
    <property type="entry name" value="RNI-like"/>
    <property type="match status" value="2"/>
</dbReference>
<keyword evidence="14" id="KW-1185">Reference proteome</keyword>
<gene>
    <name evidence="13" type="ORF">V6N12_061405</name>
</gene>
<dbReference type="PROSITE" id="PS51450">
    <property type="entry name" value="LRR"/>
    <property type="match status" value="1"/>
</dbReference>
<evidence type="ECO:0000313" key="14">
    <source>
        <dbReference type="Proteomes" id="UP001472677"/>
    </source>
</evidence>
<protein>
    <recommendedName>
        <fullName evidence="12">Leucine-rich repeat-containing N-terminal plant-type domain-containing protein</fullName>
    </recommendedName>
</protein>
<feature type="domain" description="Leucine-rich repeat-containing N-terminal plant-type" evidence="12">
    <location>
        <begin position="35"/>
        <end position="73"/>
    </location>
</feature>
<evidence type="ECO:0000256" key="4">
    <source>
        <dbReference type="ARBA" id="ARBA00022692"/>
    </source>
</evidence>
<keyword evidence="4 10" id="KW-0812">Transmembrane</keyword>
<evidence type="ECO:0000256" key="6">
    <source>
        <dbReference type="ARBA" id="ARBA00022989"/>
    </source>
</evidence>
<dbReference type="SMART" id="SM00365">
    <property type="entry name" value="LRR_SD22"/>
    <property type="match status" value="11"/>
</dbReference>
<keyword evidence="5" id="KW-0677">Repeat</keyword>
<feature type="chain" id="PRO_5045208520" description="Leucine-rich repeat-containing N-terminal plant-type domain-containing protein" evidence="11">
    <location>
        <begin position="27"/>
        <end position="1123"/>
    </location>
</feature>
<comment type="similarity">
    <text evidence="2">Belongs to the RLP family.</text>
</comment>
<feature type="transmembrane region" description="Helical" evidence="10">
    <location>
        <begin position="1063"/>
        <end position="1086"/>
    </location>
</feature>
<evidence type="ECO:0000259" key="12">
    <source>
        <dbReference type="Pfam" id="PF08263"/>
    </source>
</evidence>
<reference evidence="13 14" key="1">
    <citation type="journal article" date="2024" name="G3 (Bethesda)">
        <title>Genome assembly of Hibiscus sabdariffa L. provides insights into metabolisms of medicinal natural products.</title>
        <authorList>
            <person name="Kim T."/>
        </authorList>
    </citation>
    <scope>NUCLEOTIDE SEQUENCE [LARGE SCALE GENOMIC DNA]</scope>
    <source>
        <strain evidence="13">TK-2024</strain>
        <tissue evidence="13">Old leaves</tissue>
    </source>
</reference>
<dbReference type="InterPro" id="IPR013210">
    <property type="entry name" value="LRR_N_plant-typ"/>
</dbReference>
<evidence type="ECO:0000256" key="7">
    <source>
        <dbReference type="ARBA" id="ARBA00023136"/>
    </source>
</evidence>
<feature type="signal peptide" evidence="11">
    <location>
        <begin position="1"/>
        <end position="26"/>
    </location>
</feature>
<dbReference type="PRINTS" id="PR00019">
    <property type="entry name" value="LEURICHRPT"/>
</dbReference>